<name>A0A8X6W1K1_TRICX</name>
<keyword evidence="2" id="KW-1185">Reference proteome</keyword>
<organism evidence="1 2">
    <name type="scientific">Trichonephila clavipes</name>
    <name type="common">Golden silk orbweaver</name>
    <name type="synonym">Nephila clavipes</name>
    <dbReference type="NCBI Taxonomy" id="2585209"/>
    <lineage>
        <taxon>Eukaryota</taxon>
        <taxon>Metazoa</taxon>
        <taxon>Ecdysozoa</taxon>
        <taxon>Arthropoda</taxon>
        <taxon>Chelicerata</taxon>
        <taxon>Arachnida</taxon>
        <taxon>Araneae</taxon>
        <taxon>Araneomorphae</taxon>
        <taxon>Entelegynae</taxon>
        <taxon>Araneoidea</taxon>
        <taxon>Nephilidae</taxon>
        <taxon>Trichonephila</taxon>
    </lineage>
</organism>
<reference evidence="1" key="1">
    <citation type="submission" date="2020-08" db="EMBL/GenBank/DDBJ databases">
        <title>Multicomponent nature underlies the extraordinary mechanical properties of spider dragline silk.</title>
        <authorList>
            <person name="Kono N."/>
            <person name="Nakamura H."/>
            <person name="Mori M."/>
            <person name="Yoshida Y."/>
            <person name="Ohtoshi R."/>
            <person name="Malay A.D."/>
            <person name="Moran D.A.P."/>
            <person name="Tomita M."/>
            <person name="Numata K."/>
            <person name="Arakawa K."/>
        </authorList>
    </citation>
    <scope>NUCLEOTIDE SEQUENCE</scope>
</reference>
<dbReference type="PANTHER" id="PTHR47326:SF1">
    <property type="entry name" value="HTH PSQ-TYPE DOMAIN-CONTAINING PROTEIN"/>
    <property type="match status" value="1"/>
</dbReference>
<sequence>MYTNEEHCEIVLLYGQYNRNKRKSRQDFMPLNFPIEDIHLIVQLPVLFNAYIKLGVVIDVFHYLVPHLQWIPAEDVLGYALAHPESSVRDISKACSYSKSTVWNILHTYGAYPYRPLLAQELMPGDQEHRFDFCNFVLNTLDENPDFFNEILRSDECQFSRKSIINTQNRHYWSLENTTESSPSALVGEFVVRNMEEHLNWPNIFRCTFNIRIIHGNFIWTVSRFFRR</sequence>
<dbReference type="GO" id="GO:0003676">
    <property type="term" value="F:nucleic acid binding"/>
    <property type="evidence" value="ECO:0007669"/>
    <property type="project" value="InterPro"/>
</dbReference>
<evidence type="ECO:0000313" key="2">
    <source>
        <dbReference type="Proteomes" id="UP000887159"/>
    </source>
</evidence>
<dbReference type="Gene3D" id="3.30.420.10">
    <property type="entry name" value="Ribonuclease H-like superfamily/Ribonuclease H"/>
    <property type="match status" value="1"/>
</dbReference>
<dbReference type="InterPro" id="IPR036397">
    <property type="entry name" value="RNaseH_sf"/>
</dbReference>
<comment type="caution">
    <text evidence="1">The sequence shown here is derived from an EMBL/GenBank/DDBJ whole genome shotgun (WGS) entry which is preliminary data.</text>
</comment>
<dbReference type="PANTHER" id="PTHR47326">
    <property type="entry name" value="TRANSPOSABLE ELEMENT TC3 TRANSPOSASE-LIKE PROTEIN"/>
    <property type="match status" value="1"/>
</dbReference>
<dbReference type="AlphaFoldDB" id="A0A8X6W1K1"/>
<dbReference type="Proteomes" id="UP000887159">
    <property type="component" value="Unassembled WGS sequence"/>
</dbReference>
<dbReference type="EMBL" id="BMAU01021374">
    <property type="protein sequence ID" value="GFY26241.1"/>
    <property type="molecule type" value="Genomic_DNA"/>
</dbReference>
<protein>
    <recommendedName>
        <fullName evidence="3">Transposase</fullName>
    </recommendedName>
</protein>
<accession>A0A8X6W1K1</accession>
<evidence type="ECO:0008006" key="3">
    <source>
        <dbReference type="Google" id="ProtNLM"/>
    </source>
</evidence>
<proteinExistence type="predicted"/>
<evidence type="ECO:0000313" key="1">
    <source>
        <dbReference type="EMBL" id="GFY26241.1"/>
    </source>
</evidence>
<gene>
    <name evidence="1" type="primary">NCL1_14461</name>
    <name evidence="1" type="ORF">TNCV_355571</name>
</gene>